<organism evidence="3 4">
    <name type="scientific">Caenorhabditis remanei</name>
    <name type="common">Caenorhabditis vulgaris</name>
    <dbReference type="NCBI Taxonomy" id="31234"/>
    <lineage>
        <taxon>Eukaryota</taxon>
        <taxon>Metazoa</taxon>
        <taxon>Ecdysozoa</taxon>
        <taxon>Nematoda</taxon>
        <taxon>Chromadorea</taxon>
        <taxon>Rhabditida</taxon>
        <taxon>Rhabditina</taxon>
        <taxon>Rhabditomorpha</taxon>
        <taxon>Rhabditoidea</taxon>
        <taxon>Rhabditidae</taxon>
        <taxon>Peloderinae</taxon>
        <taxon>Caenorhabditis</taxon>
    </lineage>
</organism>
<feature type="domain" description="PDZ" evidence="2">
    <location>
        <begin position="60"/>
        <end position="127"/>
    </location>
</feature>
<dbReference type="GeneID" id="9800608"/>
<feature type="region of interest" description="Disordered" evidence="1">
    <location>
        <begin position="22"/>
        <end position="54"/>
    </location>
</feature>
<comment type="caution">
    <text evidence="3">The sequence shown here is derived from an EMBL/GenBank/DDBJ whole genome shotgun (WGS) entry which is preliminary data.</text>
</comment>
<dbReference type="RefSeq" id="XP_053592430.1">
    <property type="nucleotide sequence ID" value="XM_053723785.1"/>
</dbReference>
<dbReference type="SUPFAM" id="SSF50156">
    <property type="entry name" value="PDZ domain-like"/>
    <property type="match status" value="1"/>
</dbReference>
<gene>
    <name evidence="3" type="ORF">GCK72_003063</name>
</gene>
<dbReference type="Gene3D" id="2.30.42.10">
    <property type="match status" value="1"/>
</dbReference>
<dbReference type="Proteomes" id="UP000483820">
    <property type="component" value="Chromosome I"/>
</dbReference>
<dbReference type="SMART" id="SM00228">
    <property type="entry name" value="PDZ"/>
    <property type="match status" value="1"/>
</dbReference>
<proteinExistence type="predicted"/>
<evidence type="ECO:0000259" key="2">
    <source>
        <dbReference type="PROSITE" id="PS50106"/>
    </source>
</evidence>
<dbReference type="EMBL" id="WUAV01000001">
    <property type="protein sequence ID" value="KAF1771237.1"/>
    <property type="molecule type" value="Genomic_DNA"/>
</dbReference>
<dbReference type="FunFam" id="2.30.42.10:FF:000403">
    <property type="match status" value="1"/>
</dbReference>
<sequence length="259" mass="29942">MLTPHHRFPRSASAYENTACTSSADDEFDDDYYPTSCSRNVGEEDGDEDEERAVEKETLEITIPRDVDQPNGMAFRMVGSRSRGIFVDYVYLDSPQSKHLREGDRLLRCNKISLRAISVDQAASIFRFWMTRADCLTLLIERRSDGESVMMKRRRQARLSMCNEQMEQTRHVVSGRATTLRLTSSKSAEVFRCFQQQEDTPTFRLKSPKYESFDTSPTRSICPHCHSQTRLLYLHQFSHGFVNNAFRFLTVSRSSYSLL</sequence>
<dbReference type="KEGG" id="crq:GCK72_003063"/>
<evidence type="ECO:0000256" key="1">
    <source>
        <dbReference type="SAM" id="MobiDB-lite"/>
    </source>
</evidence>
<dbReference type="AlphaFoldDB" id="A0A6A5HXJ8"/>
<feature type="compositionally biased region" description="Acidic residues" evidence="1">
    <location>
        <begin position="43"/>
        <end position="52"/>
    </location>
</feature>
<evidence type="ECO:0000313" key="3">
    <source>
        <dbReference type="EMBL" id="KAF1771237.1"/>
    </source>
</evidence>
<dbReference type="PROSITE" id="PS50106">
    <property type="entry name" value="PDZ"/>
    <property type="match status" value="1"/>
</dbReference>
<evidence type="ECO:0000313" key="4">
    <source>
        <dbReference type="Proteomes" id="UP000483820"/>
    </source>
</evidence>
<dbReference type="InterPro" id="IPR036034">
    <property type="entry name" value="PDZ_sf"/>
</dbReference>
<reference evidence="3 4" key="1">
    <citation type="submission" date="2019-12" db="EMBL/GenBank/DDBJ databases">
        <title>Chromosome-level assembly of the Caenorhabditis remanei genome.</title>
        <authorList>
            <person name="Teterina A.A."/>
            <person name="Willis J.H."/>
            <person name="Phillips P.C."/>
        </authorList>
    </citation>
    <scope>NUCLEOTIDE SEQUENCE [LARGE SCALE GENOMIC DNA]</scope>
    <source>
        <strain evidence="3 4">PX506</strain>
        <tissue evidence="3">Whole organism</tissue>
    </source>
</reference>
<accession>A0A6A5HXJ8</accession>
<dbReference type="InterPro" id="IPR001478">
    <property type="entry name" value="PDZ"/>
</dbReference>
<protein>
    <recommendedName>
        <fullName evidence="2">PDZ domain-containing protein</fullName>
    </recommendedName>
</protein>
<name>A0A6A5HXJ8_CAERE</name>
<dbReference type="CTD" id="9800608"/>